<evidence type="ECO:0000256" key="2">
    <source>
        <dbReference type="ARBA" id="ARBA00004613"/>
    </source>
</evidence>
<protein>
    <recommendedName>
        <fullName evidence="4 7">Flagellar hook-associated protein 1</fullName>
        <shortName evidence="7">HAP1</shortName>
    </recommendedName>
</protein>
<proteinExistence type="inferred from homology"/>
<evidence type="ECO:0000313" key="11">
    <source>
        <dbReference type="Proteomes" id="UP000308230"/>
    </source>
</evidence>
<evidence type="ECO:0000256" key="6">
    <source>
        <dbReference type="ARBA" id="ARBA00023143"/>
    </source>
</evidence>
<dbReference type="GO" id="GO:0005576">
    <property type="term" value="C:extracellular region"/>
    <property type="evidence" value="ECO:0007669"/>
    <property type="project" value="UniProtKB-SubCell"/>
</dbReference>
<evidence type="ECO:0000256" key="7">
    <source>
        <dbReference type="RuleBase" id="RU362065"/>
    </source>
</evidence>
<dbReference type="InterPro" id="IPR002371">
    <property type="entry name" value="FlgK"/>
</dbReference>
<dbReference type="InterPro" id="IPR010930">
    <property type="entry name" value="Flg_bb/hook_C_dom"/>
</dbReference>
<dbReference type="PRINTS" id="PR01005">
    <property type="entry name" value="FLGHOOKAP1"/>
</dbReference>
<keyword evidence="5 7" id="KW-0964">Secreted</keyword>
<dbReference type="Proteomes" id="UP000308230">
    <property type="component" value="Unassembled WGS sequence"/>
</dbReference>
<keyword evidence="10" id="KW-0282">Flagellum</keyword>
<keyword evidence="11" id="KW-1185">Reference proteome</keyword>
<dbReference type="EMBL" id="SWLG01000009">
    <property type="protein sequence ID" value="TLS36623.1"/>
    <property type="molecule type" value="Genomic_DNA"/>
</dbReference>
<dbReference type="RefSeq" id="WP_138127312.1">
    <property type="nucleotide sequence ID" value="NZ_SWLG01000009.1"/>
</dbReference>
<sequence length="464" mass="50581">MTSTFHGLEMGKRSLFTQQTAITTTGQNISNANTKGYSRQRVNMSATNPIDYNYGRQSLTPSQLGTGVTVDSITRVKEHYLDDQFRDRQSSLGEWSVQQDTLSQLEEITNEPGENGLSGAFNRFWTAWDQLANDPESAGAREEVVSKATDLISQAQEIGHSMDSLKKTLDTQKDLLLKEAAGYLKEIDVLNKEISKSPNSNDLKDRRDTLIDNLSAMMDVEVSGNQNGTLVLSNNGVALPMSGKPDDFNGMAITGGKITGIAEAKDDLQAYQDELNTMFYRLANGHQFTDEAGNPVTVKGLNELHKAGYLLDGSQSGEDFFKMDSTATETNVLESLSLNSTLANNATLIAASSKANTIGNGDIAKQMNALKDSDYDSSGVSFQEKHNALVTGLGSKSQSAARMAENDRVVLQSIENHRQSISGVSLDEEMANLIQFQHAYNAAARFITTTDELLDTVINRMGAR</sequence>
<feature type="domain" description="Flagellar hook-associated protein FlgK helical" evidence="9">
    <location>
        <begin position="102"/>
        <end position="239"/>
    </location>
</feature>
<keyword evidence="6 7" id="KW-0975">Bacterial flagellum</keyword>
<evidence type="ECO:0000259" key="9">
    <source>
        <dbReference type="Pfam" id="PF22638"/>
    </source>
</evidence>
<evidence type="ECO:0000256" key="1">
    <source>
        <dbReference type="ARBA" id="ARBA00004365"/>
    </source>
</evidence>
<dbReference type="PANTHER" id="PTHR30033:SF1">
    <property type="entry name" value="FLAGELLAR HOOK-ASSOCIATED PROTEIN 1"/>
    <property type="match status" value="1"/>
</dbReference>
<evidence type="ECO:0000256" key="5">
    <source>
        <dbReference type="ARBA" id="ARBA00022525"/>
    </source>
</evidence>
<dbReference type="Pfam" id="PF22638">
    <property type="entry name" value="FlgK_D1"/>
    <property type="match status" value="1"/>
</dbReference>
<comment type="caution">
    <text evidence="10">The sequence shown here is derived from an EMBL/GenBank/DDBJ whole genome shotgun (WGS) entry which is preliminary data.</text>
</comment>
<dbReference type="SUPFAM" id="SSF64518">
    <property type="entry name" value="Phase 1 flagellin"/>
    <property type="match status" value="1"/>
</dbReference>
<dbReference type="PANTHER" id="PTHR30033">
    <property type="entry name" value="FLAGELLAR HOOK-ASSOCIATED PROTEIN 1"/>
    <property type="match status" value="1"/>
</dbReference>
<keyword evidence="10" id="KW-0966">Cell projection</keyword>
<dbReference type="NCBIfam" id="TIGR02492">
    <property type="entry name" value="flgK_ends"/>
    <property type="match status" value="1"/>
</dbReference>
<dbReference type="AlphaFoldDB" id="A0A5R9F706"/>
<dbReference type="Pfam" id="PF06429">
    <property type="entry name" value="Flg_bbr_C"/>
    <property type="match status" value="1"/>
</dbReference>
<evidence type="ECO:0000313" key="10">
    <source>
        <dbReference type="EMBL" id="TLS36623.1"/>
    </source>
</evidence>
<comment type="subcellular location">
    <subcellularLocation>
        <location evidence="1 7">Bacterial flagellum</location>
    </subcellularLocation>
    <subcellularLocation>
        <location evidence="2 7">Secreted</location>
    </subcellularLocation>
</comment>
<accession>A0A5R9F706</accession>
<organism evidence="10 11">
    <name type="scientific">Exobacillus caeni</name>
    <dbReference type="NCBI Taxonomy" id="2574798"/>
    <lineage>
        <taxon>Bacteria</taxon>
        <taxon>Bacillati</taxon>
        <taxon>Bacillota</taxon>
        <taxon>Bacilli</taxon>
        <taxon>Bacillales</taxon>
        <taxon>Guptibacillaceae</taxon>
        <taxon>Exobacillus</taxon>
    </lineage>
</organism>
<evidence type="ECO:0000256" key="3">
    <source>
        <dbReference type="ARBA" id="ARBA00009677"/>
    </source>
</evidence>
<name>A0A5R9F706_9BACL</name>
<evidence type="ECO:0000259" key="8">
    <source>
        <dbReference type="Pfam" id="PF06429"/>
    </source>
</evidence>
<gene>
    <name evidence="7 10" type="primary">flgK</name>
    <name evidence="10" type="ORF">FCL54_13960</name>
</gene>
<dbReference type="GO" id="GO:0009424">
    <property type="term" value="C:bacterial-type flagellum hook"/>
    <property type="evidence" value="ECO:0007669"/>
    <property type="project" value="UniProtKB-UniRule"/>
</dbReference>
<reference evidence="10 11" key="1">
    <citation type="submission" date="2019-04" db="EMBL/GenBank/DDBJ databases">
        <title>Bacillus caeni sp. nov., a bacterium isolated from mangrove sediment.</title>
        <authorList>
            <person name="Huang H."/>
            <person name="Mo K."/>
            <person name="Hu Y."/>
        </authorList>
    </citation>
    <scope>NUCLEOTIDE SEQUENCE [LARGE SCALE GENOMIC DNA]</scope>
    <source>
        <strain evidence="10 11">HB172195</strain>
    </source>
</reference>
<feature type="domain" description="Flagellar basal-body/hook protein C-terminal" evidence="8">
    <location>
        <begin position="420"/>
        <end position="459"/>
    </location>
</feature>
<comment type="similarity">
    <text evidence="3 7">Belongs to the flagella basal body rod proteins family.</text>
</comment>
<keyword evidence="10" id="KW-0969">Cilium</keyword>
<dbReference type="InterPro" id="IPR053927">
    <property type="entry name" value="FlgK_helical"/>
</dbReference>
<evidence type="ECO:0000256" key="4">
    <source>
        <dbReference type="ARBA" id="ARBA00016244"/>
    </source>
</evidence>
<dbReference type="OrthoDB" id="9802553at2"/>
<dbReference type="GO" id="GO:0044780">
    <property type="term" value="P:bacterial-type flagellum assembly"/>
    <property type="evidence" value="ECO:0007669"/>
    <property type="project" value="InterPro"/>
</dbReference>
<dbReference type="GO" id="GO:0005198">
    <property type="term" value="F:structural molecule activity"/>
    <property type="evidence" value="ECO:0007669"/>
    <property type="project" value="UniProtKB-UniRule"/>
</dbReference>